<protein>
    <submittedName>
        <fullName evidence="1">Uncharacterized protein</fullName>
    </submittedName>
</protein>
<evidence type="ECO:0000313" key="2">
    <source>
        <dbReference type="Proteomes" id="UP000026961"/>
    </source>
</evidence>
<evidence type="ECO:0000313" key="1">
    <source>
        <dbReference type="EnsemblPlants" id="OGLUM07G18420.1"/>
    </source>
</evidence>
<organism evidence="1">
    <name type="scientific">Oryza glumipatula</name>
    <dbReference type="NCBI Taxonomy" id="40148"/>
    <lineage>
        <taxon>Eukaryota</taxon>
        <taxon>Viridiplantae</taxon>
        <taxon>Streptophyta</taxon>
        <taxon>Embryophyta</taxon>
        <taxon>Tracheophyta</taxon>
        <taxon>Spermatophyta</taxon>
        <taxon>Magnoliopsida</taxon>
        <taxon>Liliopsida</taxon>
        <taxon>Poales</taxon>
        <taxon>Poaceae</taxon>
        <taxon>BOP clade</taxon>
        <taxon>Oryzoideae</taxon>
        <taxon>Oryzeae</taxon>
        <taxon>Oryzinae</taxon>
        <taxon>Oryza</taxon>
    </lineage>
</organism>
<reference evidence="1" key="1">
    <citation type="submission" date="2015-04" db="UniProtKB">
        <authorList>
            <consortium name="EnsemblPlants"/>
        </authorList>
    </citation>
    <scope>IDENTIFICATION</scope>
</reference>
<dbReference type="HOGENOM" id="CLU_2779983_0_0_1"/>
<keyword evidence="2" id="KW-1185">Reference proteome</keyword>
<accession>A0A0E0ALE4</accession>
<reference evidence="1" key="2">
    <citation type="submission" date="2018-05" db="EMBL/GenBank/DDBJ databases">
        <title>OgluRS3 (Oryza glumaepatula Reference Sequence Version 3).</title>
        <authorList>
            <person name="Zhang J."/>
            <person name="Kudrna D."/>
            <person name="Lee S."/>
            <person name="Talag J."/>
            <person name="Welchert J."/>
            <person name="Wing R.A."/>
        </authorList>
    </citation>
    <scope>NUCLEOTIDE SEQUENCE [LARGE SCALE GENOMIC DNA]</scope>
</reference>
<dbReference type="Proteomes" id="UP000026961">
    <property type="component" value="Chromosome 7"/>
</dbReference>
<name>A0A0E0ALE4_9ORYZ</name>
<dbReference type="AlphaFoldDB" id="A0A0E0ALE4"/>
<sequence length="69" mass="7906">MWARLLPGPTRQRETNALHLGRGLLGAEDSGDPESFGYRRLLRFSRNPPRGEIFLGRFAFGRSEVRLLH</sequence>
<dbReference type="Gramene" id="OGLUM07G18420.1">
    <property type="protein sequence ID" value="OGLUM07G18420.1"/>
    <property type="gene ID" value="OGLUM07G18420"/>
</dbReference>
<dbReference type="EnsemblPlants" id="OGLUM07G18420.1">
    <property type="protein sequence ID" value="OGLUM07G18420.1"/>
    <property type="gene ID" value="OGLUM07G18420"/>
</dbReference>
<proteinExistence type="predicted"/>